<dbReference type="CDD" id="cd04301">
    <property type="entry name" value="NAT_SF"/>
    <property type="match status" value="1"/>
</dbReference>
<dbReference type="SUPFAM" id="SSF55729">
    <property type="entry name" value="Acyl-CoA N-acyltransferases (Nat)"/>
    <property type="match status" value="1"/>
</dbReference>
<dbReference type="PANTHER" id="PTHR41700:SF1">
    <property type="entry name" value="N-ACETYLTRANSFERASE DOMAIN-CONTAINING PROTEIN"/>
    <property type="match status" value="1"/>
</dbReference>
<dbReference type="InterPro" id="IPR038764">
    <property type="entry name" value="GNAT_N_AcTrfase_prd"/>
</dbReference>
<dbReference type="Pfam" id="PF00583">
    <property type="entry name" value="Acetyltransf_1"/>
    <property type="match status" value="1"/>
</dbReference>
<evidence type="ECO:0000313" key="2">
    <source>
        <dbReference type="EMBL" id="GIN20413.1"/>
    </source>
</evidence>
<name>A0ABQ4K6D8_9BACI</name>
<feature type="domain" description="N-acetyltransferase" evidence="1">
    <location>
        <begin position="5"/>
        <end position="151"/>
    </location>
</feature>
<dbReference type="Proteomes" id="UP000680279">
    <property type="component" value="Unassembled WGS sequence"/>
</dbReference>
<dbReference type="RefSeq" id="WP_018706640.1">
    <property type="nucleotide sequence ID" value="NZ_BOQT01000004.1"/>
</dbReference>
<accession>A0ABQ4K6D8</accession>
<dbReference type="InterPro" id="IPR000182">
    <property type="entry name" value="GNAT_dom"/>
</dbReference>
<sequence length="272" mass="31245">MSKTYLFKPVTQHDELQKAVDLQIDIWGNEIVTALAQLVAAIHNGGCVIGAYDGDRMIGFVYGFPGITDINAKPHLVSHMMAVDPEYRNQGIGESLKRRQREWAIDKGFEKITWTFDPLEIKNGYLNMTKLGGYVRTYYVSYYGIMQDKINKGMPTDRFLLEWDLLSAPVVHVGMKKEKYRNIKDYPLALEFSIQDSLPVSGDIVQRDEEKVLLIPVPKDIQKLKNHSFRLAFDWRMKIRNTIQKLFSDGYVLVAAIPSDDVGYYVLDKEEQ</sequence>
<dbReference type="EMBL" id="BOQT01000004">
    <property type="protein sequence ID" value="GIN20413.1"/>
    <property type="molecule type" value="Genomic_DNA"/>
</dbReference>
<dbReference type="InterPro" id="IPR016181">
    <property type="entry name" value="Acyl_CoA_acyltransferase"/>
</dbReference>
<dbReference type="Gene3D" id="3.40.630.30">
    <property type="match status" value="1"/>
</dbReference>
<organism evidence="2 3">
    <name type="scientific">Siminovitchia fordii</name>
    <dbReference type="NCBI Taxonomy" id="254759"/>
    <lineage>
        <taxon>Bacteria</taxon>
        <taxon>Bacillati</taxon>
        <taxon>Bacillota</taxon>
        <taxon>Bacilli</taxon>
        <taxon>Bacillales</taxon>
        <taxon>Bacillaceae</taxon>
        <taxon>Siminovitchia</taxon>
    </lineage>
</organism>
<gene>
    <name evidence="2" type="ORF">J1TS3_15470</name>
</gene>
<comment type="caution">
    <text evidence="2">The sequence shown here is derived from an EMBL/GenBank/DDBJ whole genome shotgun (WGS) entry which is preliminary data.</text>
</comment>
<dbReference type="PANTHER" id="PTHR41700">
    <property type="entry name" value="GCN5-RELATED N-ACETYLTRANSFERASE"/>
    <property type="match status" value="1"/>
</dbReference>
<evidence type="ECO:0000313" key="3">
    <source>
        <dbReference type="Proteomes" id="UP000680279"/>
    </source>
</evidence>
<proteinExistence type="predicted"/>
<protein>
    <recommendedName>
        <fullName evidence="1">N-acetyltransferase domain-containing protein</fullName>
    </recommendedName>
</protein>
<reference evidence="2 3" key="1">
    <citation type="submission" date="2021-03" db="EMBL/GenBank/DDBJ databases">
        <title>Antimicrobial resistance genes in bacteria isolated from Japanese honey, and their potential for conferring macrolide and lincosamide resistance in the American foulbrood pathogen Paenibacillus larvae.</title>
        <authorList>
            <person name="Okamoto M."/>
            <person name="Kumagai M."/>
            <person name="Kanamori H."/>
            <person name="Takamatsu D."/>
        </authorList>
    </citation>
    <scope>NUCLEOTIDE SEQUENCE [LARGE SCALE GENOMIC DNA]</scope>
    <source>
        <strain evidence="2 3">J1TS3</strain>
    </source>
</reference>
<evidence type="ECO:0000259" key="1">
    <source>
        <dbReference type="PROSITE" id="PS51186"/>
    </source>
</evidence>
<dbReference type="PROSITE" id="PS51186">
    <property type="entry name" value="GNAT"/>
    <property type="match status" value="1"/>
</dbReference>
<keyword evidence="3" id="KW-1185">Reference proteome</keyword>